<protein>
    <submittedName>
        <fullName evidence="3">Uncharacterized protein</fullName>
    </submittedName>
</protein>
<reference evidence="3 4" key="1">
    <citation type="submission" date="2024-03" db="EMBL/GenBank/DDBJ databases">
        <authorList>
            <person name="Gkanogiannis A."/>
            <person name="Becerra Lopez-Lavalle L."/>
        </authorList>
    </citation>
    <scope>NUCLEOTIDE SEQUENCE [LARGE SCALE GENOMIC DNA]</scope>
</reference>
<evidence type="ECO:0000313" key="4">
    <source>
        <dbReference type="Proteomes" id="UP001642487"/>
    </source>
</evidence>
<evidence type="ECO:0000256" key="2">
    <source>
        <dbReference type="SAM" id="MobiDB-lite"/>
    </source>
</evidence>
<dbReference type="PANTHER" id="PTHR31071:SF2">
    <property type="entry name" value="ACTIN CYTOSKELETON-REGULATORY COMPLEX PAN-LIKE PROTEIN"/>
    <property type="match status" value="1"/>
</dbReference>
<name>A0ABP0XN73_9ROSI</name>
<feature type="compositionally biased region" description="Basic and acidic residues" evidence="2">
    <location>
        <begin position="135"/>
        <end position="150"/>
    </location>
</feature>
<feature type="compositionally biased region" description="Basic residues" evidence="2">
    <location>
        <begin position="101"/>
        <end position="111"/>
    </location>
</feature>
<feature type="region of interest" description="Disordered" evidence="2">
    <location>
        <begin position="663"/>
        <end position="713"/>
    </location>
</feature>
<feature type="region of interest" description="Disordered" evidence="2">
    <location>
        <begin position="576"/>
        <end position="637"/>
    </location>
</feature>
<dbReference type="InterPro" id="IPR043424">
    <property type="entry name" value="BLT-like"/>
</dbReference>
<keyword evidence="4" id="KW-1185">Reference proteome</keyword>
<proteinExistence type="predicted"/>
<dbReference type="PANTHER" id="PTHR31071">
    <property type="entry name" value="GB|AAF24581.1"/>
    <property type="match status" value="1"/>
</dbReference>
<organism evidence="3 4">
    <name type="scientific">Citrullus colocynthis</name>
    <name type="common">colocynth</name>
    <dbReference type="NCBI Taxonomy" id="252529"/>
    <lineage>
        <taxon>Eukaryota</taxon>
        <taxon>Viridiplantae</taxon>
        <taxon>Streptophyta</taxon>
        <taxon>Embryophyta</taxon>
        <taxon>Tracheophyta</taxon>
        <taxon>Spermatophyta</taxon>
        <taxon>Magnoliopsida</taxon>
        <taxon>eudicotyledons</taxon>
        <taxon>Gunneridae</taxon>
        <taxon>Pentapetalae</taxon>
        <taxon>rosids</taxon>
        <taxon>fabids</taxon>
        <taxon>Cucurbitales</taxon>
        <taxon>Cucurbitaceae</taxon>
        <taxon>Benincaseae</taxon>
        <taxon>Citrullus</taxon>
    </lineage>
</organism>
<keyword evidence="1" id="KW-0175">Coiled coil</keyword>
<evidence type="ECO:0000256" key="1">
    <source>
        <dbReference type="SAM" id="Coils"/>
    </source>
</evidence>
<feature type="coiled-coil region" evidence="1">
    <location>
        <begin position="370"/>
        <end position="432"/>
    </location>
</feature>
<dbReference type="Proteomes" id="UP001642487">
    <property type="component" value="Chromosome 1"/>
</dbReference>
<accession>A0ABP0XN73</accession>
<sequence>MIKMYLRKGILVNSSLPLLHELAQKTGKSILIAAIFSHPSSNWMETTMKLPLPAKSQQVLTFASSLYPKSVNQSPELDLQQTPSSRKDCRRRIRNLSLIKRKLAPSGRRSRPQTPLLKWKVEERVDGGGEEDEDEKKSESENGGKDLRRMRGETDVIVSARKLAAGFWRFQKPEVSADGGRSGLRRKQQQEGIGFEPVAGHVRVPMLRHHDNNIFSNETRHLLQGQPSTSGMRNGVLCKLEPFFQFSNSVMEGATKWDPIGSKISDERGHIYNQRELLDQQVSLVSVISSLEAELKQARVCILELETERHASKKKLESFLRKVDEEKAVWRMREHEKVRVFIESIRTELNHERKNRRRVEHFNSKLVHELADAKSLVKQLMHDYEEERKERVLIEQVCEELAKEIGDDKAEIEASKRESAKLREEVEEERKMLQLAEVWREERVQMKLVDAKVAVEEKYSQMNRLVADLENFLRLRGAISDIKEMKEAAILGQTASAVNIQDIKQLSYQQSKPDDIFSIFEEVNFDENHEREVKPYGSYSPATEISKVGTMSPEVNVDAAKRADGTLMASRACIDQNGDIDDESGWETVSQVEDQDSSSSPEGSTRPPANKNCRKSSSTSGSGTVTDWEEYGGGGGETTINISEVYSELIKKSKKVSNLTKRLWKSGHHNGGDSNKMTPVKESHGITSSPEAEAESGNGGSSPDFTGHWSSFDLSDTQIARQRKVQINVKESQKLQLRHVLKQKI</sequence>
<feature type="compositionally biased region" description="Low complexity" evidence="2">
    <location>
        <begin position="589"/>
        <end position="602"/>
    </location>
</feature>
<evidence type="ECO:0000313" key="3">
    <source>
        <dbReference type="EMBL" id="CAK9309617.1"/>
    </source>
</evidence>
<dbReference type="EMBL" id="OZ021735">
    <property type="protein sequence ID" value="CAK9309617.1"/>
    <property type="molecule type" value="Genomic_DNA"/>
</dbReference>
<feature type="region of interest" description="Disordered" evidence="2">
    <location>
        <begin position="101"/>
        <end position="150"/>
    </location>
</feature>
<feature type="compositionally biased region" description="Polar residues" evidence="2">
    <location>
        <begin position="701"/>
        <end position="713"/>
    </location>
</feature>
<gene>
    <name evidence="3" type="ORF">CITCOLO1_LOCUS1200</name>
</gene>